<dbReference type="STRING" id="1121442.SAMN02745702_02080"/>
<organism evidence="2 3">
    <name type="scientific">Desulfobaculum bizertense DSM 18034</name>
    <dbReference type="NCBI Taxonomy" id="1121442"/>
    <lineage>
        <taxon>Bacteria</taxon>
        <taxon>Pseudomonadati</taxon>
        <taxon>Thermodesulfobacteriota</taxon>
        <taxon>Desulfovibrionia</taxon>
        <taxon>Desulfovibrionales</taxon>
        <taxon>Desulfovibrionaceae</taxon>
        <taxon>Desulfobaculum</taxon>
    </lineage>
</organism>
<dbReference type="OrthoDB" id="5453447at2"/>
<name>A0A1T4WCG8_9BACT</name>
<dbReference type="Proteomes" id="UP000189733">
    <property type="component" value="Unassembled WGS sequence"/>
</dbReference>
<sequence length="1067" mass="115377">MTVDTTHKDHLDFWGNGSTTHFPFPWILDDEEDSLHVYFLPNDSAAGQKLVQGIDYKIMGSPETGEGEILYPLAEDAQALAMNERLYIIPELSISQKNSWRYSGVTDLSLIEQADDRLTRICQQLRGEIQRCVRMDPRDGQDPSEFIEKIKSVPQKANLAITQIKELHEQVQSTTQKSVSQIESLTSATDAKAKQARSKIDERTTQSLSQIEQLTQGAQVEAQLIQAQLEKKAQDSVKQIDELAKTTKDTVQKAHTQLDASAAQSIQQIDQLTQSAEAQAQYAQADIETQAEQSITRIQQEGQKNISQMANSMATVQETVRNSKNDIQKTAQATEQKCSAIQDTIQKLTQTTSNAEKKATDATKESASAIEQARQALHLVHGVETAGLGLLYDGVRKLLDAPQSSAKERQWAIESIDALPLASLSTVTIAGAPRVELLLTGALYGIDPALNYGQENTLPQDCYAVLRINDTELYASFLEQKNGKEIRTRILLHPVYSSAAQVTGIQAGDTVNCAICTRRASHALRGPVLRERQFFTNSLQKLCACPSPLSSLPVAPHWTTLSAGASQDGASSVKFSSTKPAHALFTGLDLSRSYLVEAQVSLSAGSLAFTAESTDPANACSAFCSATHGTGVLSCMLPAGRTQSSCGFVTGTQGATGRCTITRITEVRPHDLCPSLNSFCIGTFSFSSHWSQDASGALSCKKCGYESLRIAKPLRPLTPGRRYLFEAVLTGTDCRAALTLSTPRQLTKLSAKPTRLCLSVIWSEKTQVTLTTVKGSAQLLEYHIWEFPSSTDPILGRLACAPVLSGSLESNSLGAVQDTQNARLHPCVSLADDATSAEPPCVSVQAPAGEQSIAQRVSSSALSGSSILAFSFDAAHGILQCNLAAAAAFCGFSSAQDALDSGVLVVEYSRRAKGFSPVHPAQYPMLLPGAFVLLIQPQKLTHALLSELFDVAFPQQSARFSSGVQYVLSAHFSPASLDWSAEHGSFGEVTYTPSAQSSDFTPVLALWPYLSLCDGEYLMVCMYEEYFDSNHGSLNVSDSSGTDFCLHGEKLRRSGAFALPLGIQELK</sequence>
<proteinExistence type="predicted"/>
<dbReference type="RefSeq" id="WP_078685363.1">
    <property type="nucleotide sequence ID" value="NZ_FUYA01000006.1"/>
</dbReference>
<evidence type="ECO:0000313" key="2">
    <source>
        <dbReference type="EMBL" id="SKA75002.1"/>
    </source>
</evidence>
<dbReference type="EMBL" id="FUYA01000006">
    <property type="protein sequence ID" value="SKA75002.1"/>
    <property type="molecule type" value="Genomic_DNA"/>
</dbReference>
<accession>A0A1T4WCG8</accession>
<feature type="coiled-coil region" evidence="1">
    <location>
        <begin position="331"/>
        <end position="365"/>
    </location>
</feature>
<keyword evidence="1" id="KW-0175">Coiled coil</keyword>
<protein>
    <submittedName>
        <fullName evidence="2">Uncharacterized protein</fullName>
    </submittedName>
</protein>
<keyword evidence="3" id="KW-1185">Reference proteome</keyword>
<gene>
    <name evidence="2" type="ORF">SAMN02745702_02080</name>
</gene>
<evidence type="ECO:0000256" key="1">
    <source>
        <dbReference type="SAM" id="Coils"/>
    </source>
</evidence>
<dbReference type="AlphaFoldDB" id="A0A1T4WCG8"/>
<evidence type="ECO:0000313" key="3">
    <source>
        <dbReference type="Proteomes" id="UP000189733"/>
    </source>
</evidence>
<reference evidence="2 3" key="1">
    <citation type="submission" date="2017-02" db="EMBL/GenBank/DDBJ databases">
        <authorList>
            <person name="Peterson S.W."/>
        </authorList>
    </citation>
    <scope>NUCLEOTIDE SEQUENCE [LARGE SCALE GENOMIC DNA]</scope>
    <source>
        <strain evidence="2 3">DSM 18034</strain>
    </source>
</reference>